<dbReference type="EMBL" id="NGMS01000001">
    <property type="protein sequence ID" value="OTP28468.1"/>
    <property type="molecule type" value="Genomic_DNA"/>
</dbReference>
<feature type="transmembrane region" description="Helical" evidence="1">
    <location>
        <begin position="201"/>
        <end position="220"/>
    </location>
</feature>
<feature type="transmembrane region" description="Helical" evidence="1">
    <location>
        <begin position="135"/>
        <end position="155"/>
    </location>
</feature>
<reference evidence="2 3" key="1">
    <citation type="submission" date="2017-05" db="EMBL/GenBank/DDBJ databases">
        <title>The Genome Sequence of Enterococcus mundtii 6B1_DIV0119.</title>
        <authorList>
            <consortium name="The Broad Institute Genomics Platform"/>
            <consortium name="The Broad Institute Genomic Center for Infectious Diseases"/>
            <person name="Earl A."/>
            <person name="Manson A."/>
            <person name="Schwartman J."/>
            <person name="Gilmore M."/>
            <person name="Abouelleil A."/>
            <person name="Cao P."/>
            <person name="Chapman S."/>
            <person name="Cusick C."/>
            <person name="Shea T."/>
            <person name="Young S."/>
            <person name="Neafsey D."/>
            <person name="Nusbaum C."/>
            <person name="Birren B."/>
        </authorList>
    </citation>
    <scope>NUCLEOTIDE SEQUENCE [LARGE SCALE GENOMIC DNA]</scope>
    <source>
        <strain evidence="2 3">6B1_DIV0119</strain>
    </source>
</reference>
<evidence type="ECO:0000313" key="2">
    <source>
        <dbReference type="EMBL" id="OTP28468.1"/>
    </source>
</evidence>
<keyword evidence="1" id="KW-0472">Membrane</keyword>
<accession>A0A242L359</accession>
<protein>
    <submittedName>
        <fullName evidence="2">Uncharacterized protein</fullName>
    </submittedName>
</protein>
<keyword evidence="1" id="KW-1133">Transmembrane helix</keyword>
<sequence>MTKKIVCYTIVYSLEVIYVIYIFSNNITLQEVFSIITFNSSVYQKFLIELVNPKLIVFYLLVNIFTLLFTIDNLTSSASMYSMILYRNKKSEFFLLRIKHIFSVLLLNSTIQFISFFSTLFFWGYIYGLASDVNIITFTILFFKYFTILFIFLIYYDYFKLKSNNIVILPVSTFLLLSVLIVDLLLNFGLIRISDSIIENLLYLLCDLTILGISMTILNLRFKKRDEFY</sequence>
<name>A0A242L359_ENTMU</name>
<comment type="caution">
    <text evidence="2">The sequence shown here is derived from an EMBL/GenBank/DDBJ whole genome shotgun (WGS) entry which is preliminary data.</text>
</comment>
<gene>
    <name evidence="2" type="ORF">A5802_002210</name>
</gene>
<feature type="transmembrane region" description="Helical" evidence="1">
    <location>
        <begin position="167"/>
        <end position="189"/>
    </location>
</feature>
<organism evidence="2 3">
    <name type="scientific">Enterococcus mundtii</name>
    <dbReference type="NCBI Taxonomy" id="53346"/>
    <lineage>
        <taxon>Bacteria</taxon>
        <taxon>Bacillati</taxon>
        <taxon>Bacillota</taxon>
        <taxon>Bacilli</taxon>
        <taxon>Lactobacillales</taxon>
        <taxon>Enterococcaceae</taxon>
        <taxon>Enterococcus</taxon>
    </lineage>
</organism>
<feature type="transmembrane region" description="Helical" evidence="1">
    <location>
        <begin position="5"/>
        <end position="24"/>
    </location>
</feature>
<dbReference type="AlphaFoldDB" id="A0A242L359"/>
<evidence type="ECO:0000313" key="3">
    <source>
        <dbReference type="Proteomes" id="UP000195024"/>
    </source>
</evidence>
<dbReference type="Proteomes" id="UP000195024">
    <property type="component" value="Unassembled WGS sequence"/>
</dbReference>
<evidence type="ECO:0000256" key="1">
    <source>
        <dbReference type="SAM" id="Phobius"/>
    </source>
</evidence>
<feature type="transmembrane region" description="Helical" evidence="1">
    <location>
        <begin position="56"/>
        <end position="81"/>
    </location>
</feature>
<keyword evidence="1" id="KW-0812">Transmembrane</keyword>
<proteinExistence type="predicted"/>
<feature type="transmembrane region" description="Helical" evidence="1">
    <location>
        <begin position="101"/>
        <end position="123"/>
    </location>
</feature>